<keyword evidence="4" id="KW-1185">Reference proteome</keyword>
<dbReference type="Proteomes" id="UP000001542">
    <property type="component" value="Unassembled WGS sequence"/>
</dbReference>
<feature type="region of interest" description="Disordered" evidence="1">
    <location>
        <begin position="251"/>
        <end position="279"/>
    </location>
</feature>
<organism evidence="3 4">
    <name type="scientific">Trichomonas vaginalis (strain ATCC PRA-98 / G3)</name>
    <dbReference type="NCBI Taxonomy" id="412133"/>
    <lineage>
        <taxon>Eukaryota</taxon>
        <taxon>Metamonada</taxon>
        <taxon>Parabasalia</taxon>
        <taxon>Trichomonadida</taxon>
        <taxon>Trichomonadidae</taxon>
        <taxon>Trichomonas</taxon>
    </lineage>
</organism>
<protein>
    <recommendedName>
        <fullName evidence="2">BACK domain-containing protein</fullName>
    </recommendedName>
</protein>
<dbReference type="InParanoid" id="A2EJD7"/>
<accession>A2EJD7</accession>
<evidence type="ECO:0000259" key="2">
    <source>
        <dbReference type="Pfam" id="PF07707"/>
    </source>
</evidence>
<dbReference type="InterPro" id="IPR011333">
    <property type="entry name" value="SKP1/BTB/POZ_sf"/>
</dbReference>
<feature type="domain" description="BACK" evidence="2">
    <location>
        <begin position="138"/>
        <end position="219"/>
    </location>
</feature>
<dbReference type="VEuPathDB" id="TrichDB:TVAGG3_0389410"/>
<dbReference type="Gene3D" id="1.25.40.420">
    <property type="match status" value="1"/>
</dbReference>
<dbReference type="Pfam" id="PF07707">
    <property type="entry name" value="BACK"/>
    <property type="match status" value="1"/>
</dbReference>
<reference evidence="3" key="2">
    <citation type="journal article" date="2007" name="Science">
        <title>Draft genome sequence of the sexually transmitted pathogen Trichomonas vaginalis.</title>
        <authorList>
            <person name="Carlton J.M."/>
            <person name="Hirt R.P."/>
            <person name="Silva J.C."/>
            <person name="Delcher A.L."/>
            <person name="Schatz M."/>
            <person name="Zhao Q."/>
            <person name="Wortman J.R."/>
            <person name="Bidwell S.L."/>
            <person name="Alsmark U.C.M."/>
            <person name="Besteiro S."/>
            <person name="Sicheritz-Ponten T."/>
            <person name="Noel C.J."/>
            <person name="Dacks J.B."/>
            <person name="Foster P.G."/>
            <person name="Simillion C."/>
            <person name="Van de Peer Y."/>
            <person name="Miranda-Saavedra D."/>
            <person name="Barton G.J."/>
            <person name="Westrop G.D."/>
            <person name="Mueller S."/>
            <person name="Dessi D."/>
            <person name="Fiori P.L."/>
            <person name="Ren Q."/>
            <person name="Paulsen I."/>
            <person name="Zhang H."/>
            <person name="Bastida-Corcuera F.D."/>
            <person name="Simoes-Barbosa A."/>
            <person name="Brown M.T."/>
            <person name="Hayes R.D."/>
            <person name="Mukherjee M."/>
            <person name="Okumura C.Y."/>
            <person name="Schneider R."/>
            <person name="Smith A.J."/>
            <person name="Vanacova S."/>
            <person name="Villalvazo M."/>
            <person name="Haas B.J."/>
            <person name="Pertea M."/>
            <person name="Feldblyum T.V."/>
            <person name="Utterback T.R."/>
            <person name="Shu C.L."/>
            <person name="Osoegawa K."/>
            <person name="de Jong P.J."/>
            <person name="Hrdy I."/>
            <person name="Horvathova L."/>
            <person name="Zubacova Z."/>
            <person name="Dolezal P."/>
            <person name="Malik S.B."/>
            <person name="Logsdon J.M. Jr."/>
            <person name="Henze K."/>
            <person name="Gupta A."/>
            <person name="Wang C.C."/>
            <person name="Dunne R.L."/>
            <person name="Upcroft J.A."/>
            <person name="Upcroft P."/>
            <person name="White O."/>
            <person name="Salzberg S.L."/>
            <person name="Tang P."/>
            <person name="Chiu C.-H."/>
            <person name="Lee Y.-S."/>
            <person name="Embley T.M."/>
            <person name="Coombs G.H."/>
            <person name="Mottram J.C."/>
            <person name="Tachezy J."/>
            <person name="Fraser-Liggett C.M."/>
            <person name="Johnson P.J."/>
        </authorList>
    </citation>
    <scope>NUCLEOTIDE SEQUENCE [LARGE SCALE GENOMIC DNA]</scope>
    <source>
        <strain evidence="3">G3</strain>
    </source>
</reference>
<evidence type="ECO:0000313" key="4">
    <source>
        <dbReference type="Proteomes" id="UP000001542"/>
    </source>
</evidence>
<dbReference type="SMR" id="A2EJD7"/>
<dbReference type="SUPFAM" id="SSF49785">
    <property type="entry name" value="Galactose-binding domain-like"/>
    <property type="match status" value="1"/>
</dbReference>
<proteinExistence type="predicted"/>
<dbReference type="InterPro" id="IPR008979">
    <property type="entry name" value="Galactose-bd-like_sf"/>
</dbReference>
<dbReference type="AlphaFoldDB" id="A2EJD7"/>
<dbReference type="VEuPathDB" id="TrichDB:TVAG_050090"/>
<dbReference type="RefSeq" id="XP_001319417.1">
    <property type="nucleotide sequence ID" value="XM_001319382.1"/>
</dbReference>
<dbReference type="KEGG" id="tva:4765086"/>
<reference evidence="3" key="1">
    <citation type="submission" date="2006-10" db="EMBL/GenBank/DDBJ databases">
        <authorList>
            <person name="Amadeo P."/>
            <person name="Zhao Q."/>
            <person name="Wortman J."/>
            <person name="Fraser-Liggett C."/>
            <person name="Carlton J."/>
        </authorList>
    </citation>
    <scope>NUCLEOTIDE SEQUENCE</scope>
    <source>
        <strain evidence="3">G3</strain>
    </source>
</reference>
<gene>
    <name evidence="3" type="ORF">TVAG_050090</name>
</gene>
<dbReference type="InterPro" id="IPR011705">
    <property type="entry name" value="BACK"/>
</dbReference>
<name>A2EJD7_TRIV3</name>
<dbReference type="EMBL" id="DS113405">
    <property type="protein sequence ID" value="EAY07194.1"/>
    <property type="molecule type" value="Genomic_DNA"/>
</dbReference>
<dbReference type="OrthoDB" id="439808at2759"/>
<evidence type="ECO:0000313" key="3">
    <source>
        <dbReference type="EMBL" id="EAY07194.1"/>
    </source>
</evidence>
<dbReference type="Gene3D" id="2.60.120.260">
    <property type="entry name" value="Galactose-binding domain-like"/>
    <property type="match status" value="1"/>
</dbReference>
<sequence length="439" mass="50285">MISLSSQGLSAVQNYESKELFTFVVGSTKYRVPKLIAIFISPIISKMLQDNPELNRFEINVKDETKTFRLLIQMAFGNQVQLDQNQSEMMQAFGKALGNDELVAICQSSSPKSNLDNINIDNAVILLNSKKKLHAKYDFIIEYIASHFSDISEQELEKLDIEDVQKILSHSKLRSRSESCIFRYVFGLYMEHNDDPRYSELFSKIKFEKLDEEEMSDFVNNFSSNQMTDGIWLALSRRLILPVAESGKQSMIADKMSDPTSRATSRHESPGNESKPVKKPTKVLEFNGTDYFHGCFASLRSKKKNISVSSSSVNTGTITSLINPSNKTNFWTGNQPDSWVKVELKKFRVRPTSYTIRGRYDHDFNQPQSWNFEGMHAGKWEILDTHVNEPLRVKEPRNFKLSTQNKYSSFRIKQTGPNTYGDQDLVLSAFEVFGEIFEN</sequence>
<dbReference type="Gene3D" id="3.30.710.10">
    <property type="entry name" value="Potassium Channel Kv1.1, Chain A"/>
    <property type="match status" value="1"/>
</dbReference>
<evidence type="ECO:0000256" key="1">
    <source>
        <dbReference type="SAM" id="MobiDB-lite"/>
    </source>
</evidence>